<dbReference type="OrthoDB" id="1352409at2"/>
<dbReference type="AlphaFoldDB" id="A0A4Q1KVJ8"/>
<dbReference type="Pfam" id="PF18962">
    <property type="entry name" value="Por_Secre_tail"/>
    <property type="match status" value="1"/>
</dbReference>
<reference evidence="5" key="1">
    <citation type="submission" date="2019-01" db="EMBL/GenBank/DDBJ databases">
        <title>Cytophagaceae bacterium strain CAR-16.</title>
        <authorList>
            <person name="Chen W.-M."/>
        </authorList>
    </citation>
    <scope>NUCLEOTIDE SEQUENCE [LARGE SCALE GENOMIC DNA]</scope>
    <source>
        <strain evidence="5">ICH-30</strain>
    </source>
</reference>
<name>A0A4Q1KVJ8_9FLAO</name>
<dbReference type="EMBL" id="SBKQ01000003">
    <property type="protein sequence ID" value="RXR34258.1"/>
    <property type="molecule type" value="Genomic_DNA"/>
</dbReference>
<dbReference type="NCBIfam" id="TIGR04183">
    <property type="entry name" value="Por_Secre_tail"/>
    <property type="match status" value="1"/>
</dbReference>
<accession>A0A4Q1KVJ8</accession>
<keyword evidence="5" id="KW-1185">Reference proteome</keyword>
<protein>
    <submittedName>
        <fullName evidence="4">T9SS type A sorting domain-containing protein</fullName>
    </submittedName>
</protein>
<keyword evidence="1 2" id="KW-0732">Signal</keyword>
<proteinExistence type="predicted"/>
<dbReference type="RefSeq" id="WP_129463541.1">
    <property type="nucleotide sequence ID" value="NZ_JACSXZ010000001.1"/>
</dbReference>
<gene>
    <name evidence="4" type="ORF">EQG68_04270</name>
</gene>
<evidence type="ECO:0000259" key="3">
    <source>
        <dbReference type="Pfam" id="PF18962"/>
    </source>
</evidence>
<dbReference type="Proteomes" id="UP000289734">
    <property type="component" value="Unassembled WGS sequence"/>
</dbReference>
<comment type="caution">
    <text evidence="4">The sequence shown here is derived from an EMBL/GenBank/DDBJ whole genome shotgun (WGS) entry which is preliminary data.</text>
</comment>
<sequence length="305" mass="32946">MKKLYSFLLLASSISYAQTVVFDQPVTGTNGIVSTVLSNGNAVYSADDFSVAEATKLTKLTVRGFQNQGDFLTLYQGLRMVIYTNSATNTPSGIPGGAAGTIIAELDITGLNPSVNVFQDEEGGEVTFEIDFLTAFTTDIIVQPATTYWLTIAPKMNLTAYTGATRFNWYTGTGASGTNYPGQLVDPANAFGANATNWTNIATLTNNAAFNNLSFTFEGDTNLSVISQEFNTINAFPNPTADFITITQGNNSYENLSFQVYDLNGRKVIETKDSTIDVQHLNAGVYSVHVFSDKTKIGVQKIVKK</sequence>
<dbReference type="InterPro" id="IPR026444">
    <property type="entry name" value="Secre_tail"/>
</dbReference>
<evidence type="ECO:0000256" key="1">
    <source>
        <dbReference type="ARBA" id="ARBA00022729"/>
    </source>
</evidence>
<feature type="domain" description="Secretion system C-terminal sorting" evidence="3">
    <location>
        <begin position="236"/>
        <end position="303"/>
    </location>
</feature>
<evidence type="ECO:0000256" key="2">
    <source>
        <dbReference type="SAM" id="SignalP"/>
    </source>
</evidence>
<feature type="chain" id="PRO_5041086260" evidence="2">
    <location>
        <begin position="18"/>
        <end position="305"/>
    </location>
</feature>
<organism evidence="4 5">
    <name type="scientific">Flavobacterium piscinae</name>
    <dbReference type="NCBI Taxonomy" id="2506424"/>
    <lineage>
        <taxon>Bacteria</taxon>
        <taxon>Pseudomonadati</taxon>
        <taxon>Bacteroidota</taxon>
        <taxon>Flavobacteriia</taxon>
        <taxon>Flavobacteriales</taxon>
        <taxon>Flavobacteriaceae</taxon>
        <taxon>Flavobacterium</taxon>
    </lineage>
</organism>
<evidence type="ECO:0000313" key="5">
    <source>
        <dbReference type="Proteomes" id="UP000289734"/>
    </source>
</evidence>
<evidence type="ECO:0000313" key="4">
    <source>
        <dbReference type="EMBL" id="RXR34258.1"/>
    </source>
</evidence>
<feature type="signal peptide" evidence="2">
    <location>
        <begin position="1"/>
        <end position="17"/>
    </location>
</feature>